<feature type="region of interest" description="Disordered" evidence="1">
    <location>
        <begin position="49"/>
        <end position="116"/>
    </location>
</feature>
<sequence length="309" mass="32517">MFSSQLGRVTRAGAGSFIHALPHTTSTARSVNACACACLATCATSPSLQPKQRRLSSSSSKASSSSSNNGNSNGAKPLTTDSPASSSSKESGNETKRRAGGRRGRDAAALKSKKSVGAAAMAEVSESGEASADAAFDALPRVAATAHLHPQDLSLSSFFSLHRPLALSTPLPPITTQESFAAIFDSKAKRASAAQNPGDVIYTLSNTLDALESHTDQQQRQEDAADLQWQIIQESPSNADGVKHLDGAPRAKTLEEMVGQLRPFMTPLLRPLLPPCRNPTSKRLPSKRQAPPKTSTPTTRKSPSRPPSP</sequence>
<dbReference type="Proteomes" id="UP001562354">
    <property type="component" value="Unassembled WGS sequence"/>
</dbReference>
<dbReference type="EMBL" id="JBFMKM010000016">
    <property type="protein sequence ID" value="KAL1297443.1"/>
    <property type="molecule type" value="Genomic_DNA"/>
</dbReference>
<protein>
    <submittedName>
        <fullName evidence="2">Uncharacterized protein</fullName>
    </submittedName>
</protein>
<feature type="region of interest" description="Disordered" evidence="1">
    <location>
        <begin position="268"/>
        <end position="309"/>
    </location>
</feature>
<accession>A0ABR3P3Y3</accession>
<evidence type="ECO:0000313" key="2">
    <source>
        <dbReference type="EMBL" id="KAL1297443.1"/>
    </source>
</evidence>
<feature type="compositionally biased region" description="Low complexity" evidence="1">
    <location>
        <begin position="56"/>
        <end position="76"/>
    </location>
</feature>
<feature type="compositionally biased region" description="Low complexity" evidence="1">
    <location>
        <begin position="291"/>
        <end position="301"/>
    </location>
</feature>
<dbReference type="RefSeq" id="XP_069197125.1">
    <property type="nucleotide sequence ID" value="XM_069348585.1"/>
</dbReference>
<organism evidence="2 3">
    <name type="scientific">Neodothiora populina</name>
    <dbReference type="NCBI Taxonomy" id="2781224"/>
    <lineage>
        <taxon>Eukaryota</taxon>
        <taxon>Fungi</taxon>
        <taxon>Dikarya</taxon>
        <taxon>Ascomycota</taxon>
        <taxon>Pezizomycotina</taxon>
        <taxon>Dothideomycetes</taxon>
        <taxon>Dothideomycetidae</taxon>
        <taxon>Dothideales</taxon>
        <taxon>Dothioraceae</taxon>
        <taxon>Neodothiora</taxon>
    </lineage>
</organism>
<reference evidence="2 3" key="1">
    <citation type="submission" date="2024-07" db="EMBL/GenBank/DDBJ databases">
        <title>Draft sequence of the Neodothiora populina.</title>
        <authorList>
            <person name="Drown D.D."/>
            <person name="Schuette U.S."/>
            <person name="Buechlein A.B."/>
            <person name="Rusch D.R."/>
            <person name="Winton L.W."/>
            <person name="Adams G.A."/>
        </authorList>
    </citation>
    <scope>NUCLEOTIDE SEQUENCE [LARGE SCALE GENOMIC DNA]</scope>
    <source>
        <strain evidence="2 3">CPC 39397</strain>
    </source>
</reference>
<keyword evidence="3" id="KW-1185">Reference proteome</keyword>
<evidence type="ECO:0000313" key="3">
    <source>
        <dbReference type="Proteomes" id="UP001562354"/>
    </source>
</evidence>
<evidence type="ECO:0000256" key="1">
    <source>
        <dbReference type="SAM" id="MobiDB-lite"/>
    </source>
</evidence>
<dbReference type="GeneID" id="95978672"/>
<proteinExistence type="predicted"/>
<comment type="caution">
    <text evidence="2">The sequence shown here is derived from an EMBL/GenBank/DDBJ whole genome shotgun (WGS) entry which is preliminary data.</text>
</comment>
<feature type="compositionally biased region" description="Polar residues" evidence="1">
    <location>
        <begin position="79"/>
        <end position="90"/>
    </location>
</feature>
<name>A0ABR3P3Y3_9PEZI</name>
<gene>
    <name evidence="2" type="ORF">AAFC00_004972</name>
</gene>
<feature type="compositionally biased region" description="Basic and acidic residues" evidence="1">
    <location>
        <begin position="91"/>
        <end position="108"/>
    </location>
</feature>